<dbReference type="Proteomes" id="UP001529510">
    <property type="component" value="Unassembled WGS sequence"/>
</dbReference>
<feature type="non-terminal residue" evidence="1">
    <location>
        <position position="1"/>
    </location>
</feature>
<sequence>ALFKEGVLLSSRGSVPAFAEAERLLRPWGSQHGSGELVRDGSALSLPFSLDLALSLGARKPALRSRCCGYLSPRRLMLSAYEQTAYWIARFYLPSLLGKRGAD</sequence>
<organism evidence="1 2">
    <name type="scientific">Cirrhinus mrigala</name>
    <name type="common">Mrigala</name>
    <dbReference type="NCBI Taxonomy" id="683832"/>
    <lineage>
        <taxon>Eukaryota</taxon>
        <taxon>Metazoa</taxon>
        <taxon>Chordata</taxon>
        <taxon>Craniata</taxon>
        <taxon>Vertebrata</taxon>
        <taxon>Euteleostomi</taxon>
        <taxon>Actinopterygii</taxon>
        <taxon>Neopterygii</taxon>
        <taxon>Teleostei</taxon>
        <taxon>Ostariophysi</taxon>
        <taxon>Cypriniformes</taxon>
        <taxon>Cyprinidae</taxon>
        <taxon>Labeoninae</taxon>
        <taxon>Labeonini</taxon>
        <taxon>Cirrhinus</taxon>
    </lineage>
</organism>
<protein>
    <submittedName>
        <fullName evidence="1">Uncharacterized protein</fullName>
    </submittedName>
</protein>
<accession>A0ABD0S0P3</accession>
<reference evidence="1 2" key="1">
    <citation type="submission" date="2024-05" db="EMBL/GenBank/DDBJ databases">
        <title>Genome sequencing and assembly of Indian major carp, Cirrhinus mrigala (Hamilton, 1822).</title>
        <authorList>
            <person name="Mohindra V."/>
            <person name="Chowdhury L.M."/>
            <person name="Lal K."/>
            <person name="Jena J.K."/>
        </authorList>
    </citation>
    <scope>NUCLEOTIDE SEQUENCE [LARGE SCALE GENOMIC DNA]</scope>
    <source>
        <strain evidence="1">CM1030</strain>
        <tissue evidence="1">Blood</tissue>
    </source>
</reference>
<dbReference type="EMBL" id="JAMKFB020000001">
    <property type="protein sequence ID" value="KAL0204367.1"/>
    <property type="molecule type" value="Genomic_DNA"/>
</dbReference>
<comment type="caution">
    <text evidence="1">The sequence shown here is derived from an EMBL/GenBank/DDBJ whole genome shotgun (WGS) entry which is preliminary data.</text>
</comment>
<gene>
    <name evidence="1" type="ORF">M9458_002385</name>
</gene>
<keyword evidence="2" id="KW-1185">Reference proteome</keyword>
<evidence type="ECO:0000313" key="2">
    <source>
        <dbReference type="Proteomes" id="UP001529510"/>
    </source>
</evidence>
<dbReference type="AlphaFoldDB" id="A0ABD0S0P3"/>
<feature type="non-terminal residue" evidence="1">
    <location>
        <position position="103"/>
    </location>
</feature>
<name>A0ABD0S0P3_CIRMR</name>
<evidence type="ECO:0000313" key="1">
    <source>
        <dbReference type="EMBL" id="KAL0204367.1"/>
    </source>
</evidence>
<proteinExistence type="predicted"/>